<dbReference type="PANTHER" id="PTHR13847:SF281">
    <property type="entry name" value="FAD DEPENDENT OXIDOREDUCTASE DOMAIN-CONTAINING PROTEIN"/>
    <property type="match status" value="1"/>
</dbReference>
<dbReference type="Gene3D" id="3.50.50.60">
    <property type="entry name" value="FAD/NAD(P)-binding domain"/>
    <property type="match status" value="1"/>
</dbReference>
<evidence type="ECO:0000313" key="3">
    <source>
        <dbReference type="EMBL" id="NVO22350.1"/>
    </source>
</evidence>
<evidence type="ECO:0000259" key="2">
    <source>
        <dbReference type="Pfam" id="PF01266"/>
    </source>
</evidence>
<dbReference type="GO" id="GO:0005737">
    <property type="term" value="C:cytoplasm"/>
    <property type="evidence" value="ECO:0007669"/>
    <property type="project" value="TreeGrafter"/>
</dbReference>
<sequence length="433" mass="47303">MMRRIYEDFAYSDEGRSDCYWDSTVTARRWPVLQGTHQADVAIIGAGFTGLNAAIELAAGGASVIVLDAEWPGWGASGRNGGFCCMGGAKASDAAIARRYGQGALDDWDTAQIQAINLVARRVSSLSLDVEQHSDGEIVLAHSRHAMKRLQRSGETVDRAGLAAMGINGPQFHGGLHTRVGFGLNPRRYLEGLARHAASIGVNIYGHSPMTQLKRGRQRWHAVTPDGWVEADQVLIATNGYTSDDLPDWMAARYLPALSSVMVTRPLKPDEQQAQGWTSDLMAYDTRTLLHYFRLMPNGRFLFGMRGGVTCTARAEAVTRRRLRTHFEQMFPAWHHVEATHTWSGLVCLMPALVPFAGEVPDMPGVHAAMGWHGNGVAMGSYAGASIAGRIAGTNAHPLPEFTGRTPTRFPLGQYRRSLLRLAYLGYSLTDAL</sequence>
<dbReference type="AlphaFoldDB" id="A0A850Q6M6"/>
<dbReference type="Pfam" id="PF01266">
    <property type="entry name" value="DAO"/>
    <property type="match status" value="1"/>
</dbReference>
<organism evidence="3 4">
    <name type="scientific">Donghicola mangrovi</name>
    <dbReference type="NCBI Taxonomy" id="2729614"/>
    <lineage>
        <taxon>Bacteria</taxon>
        <taxon>Pseudomonadati</taxon>
        <taxon>Pseudomonadota</taxon>
        <taxon>Alphaproteobacteria</taxon>
        <taxon>Rhodobacterales</taxon>
        <taxon>Roseobacteraceae</taxon>
        <taxon>Donghicola</taxon>
    </lineage>
</organism>
<gene>
    <name evidence="3" type="ORF">HJ536_03190</name>
</gene>
<evidence type="ECO:0000313" key="4">
    <source>
        <dbReference type="Proteomes" id="UP000592216"/>
    </source>
</evidence>
<comment type="caution">
    <text evidence="3">The sequence shown here is derived from an EMBL/GenBank/DDBJ whole genome shotgun (WGS) entry which is preliminary data.</text>
</comment>
<name>A0A850Q6M6_9RHOB</name>
<dbReference type="InterPro" id="IPR036188">
    <property type="entry name" value="FAD/NAD-bd_sf"/>
</dbReference>
<reference evidence="3 4" key="1">
    <citation type="submission" date="2020-04" db="EMBL/GenBank/DDBJ databases">
        <title>Donghicola sp., a member of the Rhodobacteraceae family isolated from mangrove forest in Thailand.</title>
        <authorList>
            <person name="Charoenyingcharoen P."/>
            <person name="Yukphan P."/>
        </authorList>
    </citation>
    <scope>NUCLEOTIDE SEQUENCE [LARGE SCALE GENOMIC DNA]</scope>
    <source>
        <strain evidence="3 4">B5-SW-15</strain>
    </source>
</reference>
<dbReference type="EMBL" id="JABCJE010000001">
    <property type="protein sequence ID" value="NVO22350.1"/>
    <property type="molecule type" value="Genomic_DNA"/>
</dbReference>
<dbReference type="PANTHER" id="PTHR13847">
    <property type="entry name" value="SARCOSINE DEHYDROGENASE-RELATED"/>
    <property type="match status" value="1"/>
</dbReference>
<protein>
    <submittedName>
        <fullName evidence="3">FAD-binding oxidoreductase</fullName>
    </submittedName>
</protein>
<feature type="domain" description="FAD dependent oxidoreductase" evidence="2">
    <location>
        <begin position="40"/>
        <end position="388"/>
    </location>
</feature>
<keyword evidence="1" id="KW-0560">Oxidoreductase</keyword>
<dbReference type="GO" id="GO:0016491">
    <property type="term" value="F:oxidoreductase activity"/>
    <property type="evidence" value="ECO:0007669"/>
    <property type="project" value="UniProtKB-KW"/>
</dbReference>
<proteinExistence type="predicted"/>
<evidence type="ECO:0000256" key="1">
    <source>
        <dbReference type="ARBA" id="ARBA00023002"/>
    </source>
</evidence>
<dbReference type="Gene3D" id="3.30.9.10">
    <property type="entry name" value="D-Amino Acid Oxidase, subunit A, domain 2"/>
    <property type="match status" value="1"/>
</dbReference>
<dbReference type="SUPFAM" id="SSF51905">
    <property type="entry name" value="FAD/NAD(P)-binding domain"/>
    <property type="match status" value="1"/>
</dbReference>
<dbReference type="InterPro" id="IPR006076">
    <property type="entry name" value="FAD-dep_OxRdtase"/>
</dbReference>
<accession>A0A850Q6M6</accession>
<dbReference type="Proteomes" id="UP000592216">
    <property type="component" value="Unassembled WGS sequence"/>
</dbReference>